<dbReference type="RefSeq" id="WP_219749280.1">
    <property type="nucleotide sequence ID" value="NZ_JAHXZN010000005.1"/>
</dbReference>
<comment type="caution">
    <text evidence="1">The sequence shown here is derived from an EMBL/GenBank/DDBJ whole genome shotgun (WGS) entry which is preliminary data.</text>
</comment>
<gene>
    <name evidence="1" type="ORF">KZ820_14250</name>
</gene>
<dbReference type="EMBL" id="JAHXZN010000005">
    <property type="protein sequence ID" value="MBW6531899.1"/>
    <property type="molecule type" value="Genomic_DNA"/>
</dbReference>
<dbReference type="Proteomes" id="UP000759103">
    <property type="component" value="Unassembled WGS sequence"/>
</dbReference>
<evidence type="ECO:0000313" key="1">
    <source>
        <dbReference type="EMBL" id="MBW6531899.1"/>
    </source>
</evidence>
<keyword evidence="2" id="KW-1185">Reference proteome</keyword>
<sequence length="152" mass="16724">MKPVTVAECDPELETALIELRFVVPQYRALRQKFLRAHADPERYRELAAIKHELADVVDVIRAHGERTKLAFEALVAIVEAAAPLTGQARGKRKSPAMNALLANVATAETYAAKADEEAREELALASYAARESARRLARLGQGREYLEASLG</sequence>
<accession>A0ABS7BQM3</accession>
<evidence type="ECO:0000313" key="2">
    <source>
        <dbReference type="Proteomes" id="UP000759103"/>
    </source>
</evidence>
<proteinExistence type="predicted"/>
<evidence type="ECO:0008006" key="3">
    <source>
        <dbReference type="Google" id="ProtNLM"/>
    </source>
</evidence>
<protein>
    <recommendedName>
        <fullName evidence="3">DUF2383 domain-containing protein</fullName>
    </recommendedName>
</protein>
<organism evidence="1 2">
    <name type="scientific">Sphingomonas citri</name>
    <dbReference type="NCBI Taxonomy" id="2862499"/>
    <lineage>
        <taxon>Bacteria</taxon>
        <taxon>Pseudomonadati</taxon>
        <taxon>Pseudomonadota</taxon>
        <taxon>Alphaproteobacteria</taxon>
        <taxon>Sphingomonadales</taxon>
        <taxon>Sphingomonadaceae</taxon>
        <taxon>Sphingomonas</taxon>
    </lineage>
</organism>
<name>A0ABS7BQM3_9SPHN</name>
<reference evidence="1 2" key="1">
    <citation type="submission" date="2021-07" db="EMBL/GenBank/DDBJ databases">
        <title>Sphingomonas sp.</title>
        <authorList>
            <person name="Feng G."/>
            <person name="Li J."/>
            <person name="Pan M."/>
        </authorList>
    </citation>
    <scope>NUCLEOTIDE SEQUENCE [LARGE SCALE GENOMIC DNA]</scope>
    <source>
        <strain evidence="1 2">RRHST34</strain>
    </source>
</reference>